<dbReference type="PROSITE" id="PS50883">
    <property type="entry name" value="EAL"/>
    <property type="match status" value="1"/>
</dbReference>
<accession>A0A1M7QQJ6</accession>
<dbReference type="InterPro" id="IPR001633">
    <property type="entry name" value="EAL_dom"/>
</dbReference>
<dbReference type="Gene3D" id="3.20.20.450">
    <property type="entry name" value="EAL domain"/>
    <property type="match status" value="1"/>
</dbReference>
<dbReference type="InterPro" id="IPR035919">
    <property type="entry name" value="EAL_sf"/>
</dbReference>
<feature type="region of interest" description="Disordered" evidence="1">
    <location>
        <begin position="1"/>
        <end position="41"/>
    </location>
</feature>
<evidence type="ECO:0000259" key="2">
    <source>
        <dbReference type="PROSITE" id="PS50883"/>
    </source>
</evidence>
<gene>
    <name evidence="3" type="ORF">SAMN05443668_105194</name>
</gene>
<sequence>MSTELVTGLASGSDYDPLDDASSWWGGQKSRSRPTMPPDPAQVRRQLAWRRAIQGVLADPEQIRVVFQPIADLARGTVAGYETLARIDVPVPGIGDRLSPDQWFGAAEENGLGPALEGVVIARALTRLGELPPNAFLTVNVSPHLLGTPELDEAFGSVPELSRVVVELTEHVAFGDLESITAETRRLRSAGALIAVDDAGSGYAGLQQILELRPQLVKLDRALVAGADRDPARAALAELLGQFAGRLDAWLLAEGIETVGELATFCRMGVPLGQGWLLGRPADRMMPLADEVRARVLAETTRVAVTDAIASVMLSRVTVTTADRVENVKTTEPAVVVDRSGAPVEMLAPDPRDGVPRRLPVSLRVLASDAADDVLMRALTRPAAHRFDPVVCTDSWGQVIGLVLVDELTRHVVGARPPARAVT</sequence>
<dbReference type="STRING" id="134849.SAMN05443668_105194"/>
<proteinExistence type="predicted"/>
<dbReference type="CDD" id="cd01948">
    <property type="entry name" value="EAL"/>
    <property type="match status" value="1"/>
</dbReference>
<evidence type="ECO:0000313" key="3">
    <source>
        <dbReference type="EMBL" id="SHN33865.1"/>
    </source>
</evidence>
<reference evidence="3 4" key="1">
    <citation type="submission" date="2016-11" db="EMBL/GenBank/DDBJ databases">
        <authorList>
            <person name="Jaros S."/>
            <person name="Januszkiewicz K."/>
            <person name="Wedrychowicz H."/>
        </authorList>
    </citation>
    <scope>NUCLEOTIDE SEQUENCE [LARGE SCALE GENOMIC DNA]</scope>
    <source>
        <strain evidence="3 4">DSM 46144</strain>
    </source>
</reference>
<name>A0A1M7QQJ6_9ACTN</name>
<dbReference type="AlphaFoldDB" id="A0A1M7QQJ6"/>
<evidence type="ECO:0000256" key="1">
    <source>
        <dbReference type="SAM" id="MobiDB-lite"/>
    </source>
</evidence>
<dbReference type="Proteomes" id="UP000184440">
    <property type="component" value="Unassembled WGS sequence"/>
</dbReference>
<feature type="domain" description="EAL" evidence="2">
    <location>
        <begin position="46"/>
        <end position="295"/>
    </location>
</feature>
<organism evidence="3 4">
    <name type="scientific">Cryptosporangium aurantiacum</name>
    <dbReference type="NCBI Taxonomy" id="134849"/>
    <lineage>
        <taxon>Bacteria</taxon>
        <taxon>Bacillati</taxon>
        <taxon>Actinomycetota</taxon>
        <taxon>Actinomycetes</taxon>
        <taxon>Cryptosporangiales</taxon>
        <taxon>Cryptosporangiaceae</taxon>
        <taxon>Cryptosporangium</taxon>
    </lineage>
</organism>
<dbReference type="PANTHER" id="PTHR33121:SF76">
    <property type="entry name" value="SIGNALING PROTEIN"/>
    <property type="match status" value="1"/>
</dbReference>
<dbReference type="SUPFAM" id="SSF141868">
    <property type="entry name" value="EAL domain-like"/>
    <property type="match status" value="1"/>
</dbReference>
<dbReference type="Pfam" id="PF00563">
    <property type="entry name" value="EAL"/>
    <property type="match status" value="1"/>
</dbReference>
<protein>
    <submittedName>
        <fullName evidence="3">EAL domain, c-di-GMP-specific phosphodiesterase class I (Or its enzymatically inactive variant)</fullName>
    </submittedName>
</protein>
<dbReference type="PANTHER" id="PTHR33121">
    <property type="entry name" value="CYCLIC DI-GMP PHOSPHODIESTERASE PDEF"/>
    <property type="match status" value="1"/>
</dbReference>
<keyword evidence="4" id="KW-1185">Reference proteome</keyword>
<dbReference type="RefSeq" id="WP_218617613.1">
    <property type="nucleotide sequence ID" value="NZ_FRCS01000005.1"/>
</dbReference>
<dbReference type="InterPro" id="IPR050706">
    <property type="entry name" value="Cyclic-di-GMP_PDE-like"/>
</dbReference>
<dbReference type="SMART" id="SM00052">
    <property type="entry name" value="EAL"/>
    <property type="match status" value="1"/>
</dbReference>
<dbReference type="EMBL" id="FRCS01000005">
    <property type="protein sequence ID" value="SHN33865.1"/>
    <property type="molecule type" value="Genomic_DNA"/>
</dbReference>
<dbReference type="GO" id="GO:0071111">
    <property type="term" value="F:cyclic-guanylate-specific phosphodiesterase activity"/>
    <property type="evidence" value="ECO:0007669"/>
    <property type="project" value="InterPro"/>
</dbReference>
<evidence type="ECO:0000313" key="4">
    <source>
        <dbReference type="Proteomes" id="UP000184440"/>
    </source>
</evidence>